<proteinExistence type="inferred from homology"/>
<evidence type="ECO:0000256" key="2">
    <source>
        <dbReference type="ARBA" id="ARBA00007863"/>
    </source>
</evidence>
<feature type="compositionally biased region" description="Low complexity" evidence="7">
    <location>
        <begin position="1"/>
        <end position="18"/>
    </location>
</feature>
<dbReference type="EMBL" id="JAGSXJ010000017">
    <property type="protein sequence ID" value="KAH6683670.1"/>
    <property type="molecule type" value="Genomic_DNA"/>
</dbReference>
<feature type="transmembrane region" description="Helical" evidence="8">
    <location>
        <begin position="189"/>
        <end position="206"/>
    </location>
</feature>
<dbReference type="OrthoDB" id="429955at2759"/>
<feature type="transmembrane region" description="Helical" evidence="8">
    <location>
        <begin position="316"/>
        <end position="336"/>
    </location>
</feature>
<comment type="caution">
    <text evidence="9">The sequence shown here is derived from an EMBL/GenBank/DDBJ whole genome shotgun (WGS) entry which is preliminary data.</text>
</comment>
<feature type="transmembrane region" description="Helical" evidence="8">
    <location>
        <begin position="163"/>
        <end position="182"/>
    </location>
</feature>
<feature type="transmembrane region" description="Helical" evidence="8">
    <location>
        <begin position="66"/>
        <end position="91"/>
    </location>
</feature>
<dbReference type="AlphaFoldDB" id="A0A9P8V805"/>
<evidence type="ECO:0000256" key="6">
    <source>
        <dbReference type="ARBA" id="ARBA00023136"/>
    </source>
</evidence>
<dbReference type="GO" id="GO:0022857">
    <property type="term" value="F:transmembrane transporter activity"/>
    <property type="evidence" value="ECO:0007669"/>
    <property type="project" value="InterPro"/>
</dbReference>
<dbReference type="PANTHER" id="PTHR14233:SF4">
    <property type="entry name" value="SOLUTE CARRIER FAMILY 35 MEMBER F2"/>
    <property type="match status" value="1"/>
</dbReference>
<accession>A0A9P8V805</accession>
<evidence type="ECO:0000256" key="3">
    <source>
        <dbReference type="ARBA" id="ARBA00022448"/>
    </source>
</evidence>
<feature type="transmembrane region" description="Helical" evidence="8">
    <location>
        <begin position="287"/>
        <end position="309"/>
    </location>
</feature>
<dbReference type="InterPro" id="IPR009262">
    <property type="entry name" value="SLC35_F1/F2/F6"/>
</dbReference>
<name>A0A9P8V805_9PEZI</name>
<sequence>MSAPQEQPSAATTTAPQALPSKDGGDAPLVSELPTSDRESELVQQGLADIEASRGHWWSYLATRDFWTVLVLGQVLALCITSTNTFSQLIASRGTSIPAFQNVFNYILLFIIWWPITIYRTGFRPWLRIVLKDGWKYFILSFLDVQGNYFTVLAYFYTNILSAQLINFWAIVVVVVLSFFFLKVRYRPFQIVGILVCCGGMGILIGSDFIRNSNNYEPLDKLKGDLFALLGATCYGVTNTFEEFLVSKRPVHEVLSFMALFGMCILGVQAAIFDRTAFQQATFDGPVIGYIIGFTLCLSLFYSLVPLVLRLASAAFYNISLLTGNFWGVIIGIHVFKLAVHFLYPVAFVLIVLGLIIYFLSGSMLGDSKKPWLGENQEQGVAGYGTAKRKAIDQALKRRADPEAATDVRA</sequence>
<evidence type="ECO:0000256" key="8">
    <source>
        <dbReference type="SAM" id="Phobius"/>
    </source>
</evidence>
<reference evidence="9" key="1">
    <citation type="journal article" date="2021" name="Nat. Commun.">
        <title>Genetic determinants of endophytism in the Arabidopsis root mycobiome.</title>
        <authorList>
            <person name="Mesny F."/>
            <person name="Miyauchi S."/>
            <person name="Thiergart T."/>
            <person name="Pickel B."/>
            <person name="Atanasova L."/>
            <person name="Karlsson M."/>
            <person name="Huettel B."/>
            <person name="Barry K.W."/>
            <person name="Haridas S."/>
            <person name="Chen C."/>
            <person name="Bauer D."/>
            <person name="Andreopoulos W."/>
            <person name="Pangilinan J."/>
            <person name="LaButti K."/>
            <person name="Riley R."/>
            <person name="Lipzen A."/>
            <person name="Clum A."/>
            <person name="Drula E."/>
            <person name="Henrissat B."/>
            <person name="Kohler A."/>
            <person name="Grigoriev I.V."/>
            <person name="Martin F.M."/>
            <person name="Hacquard S."/>
        </authorList>
    </citation>
    <scope>NUCLEOTIDE SEQUENCE</scope>
    <source>
        <strain evidence="9">MPI-SDFR-AT-0117</strain>
    </source>
</reference>
<comment type="subcellular location">
    <subcellularLocation>
        <location evidence="1">Membrane</location>
        <topology evidence="1">Multi-pass membrane protein</topology>
    </subcellularLocation>
</comment>
<feature type="transmembrane region" description="Helical" evidence="8">
    <location>
        <begin position="103"/>
        <end position="123"/>
    </location>
</feature>
<evidence type="ECO:0000256" key="4">
    <source>
        <dbReference type="ARBA" id="ARBA00022692"/>
    </source>
</evidence>
<dbReference type="PANTHER" id="PTHR14233">
    <property type="entry name" value="DUF914-RELATED"/>
    <property type="match status" value="1"/>
</dbReference>
<dbReference type="Proteomes" id="UP000770015">
    <property type="component" value="Unassembled WGS sequence"/>
</dbReference>
<feature type="transmembrane region" description="Helical" evidence="8">
    <location>
        <begin position="226"/>
        <end position="242"/>
    </location>
</feature>
<dbReference type="Pfam" id="PF06027">
    <property type="entry name" value="SLC35F"/>
    <property type="match status" value="1"/>
</dbReference>
<dbReference type="InterPro" id="IPR052221">
    <property type="entry name" value="SLC35F_Transporter"/>
</dbReference>
<dbReference type="GO" id="GO:0016020">
    <property type="term" value="C:membrane"/>
    <property type="evidence" value="ECO:0007669"/>
    <property type="project" value="UniProtKB-SubCell"/>
</dbReference>
<feature type="transmembrane region" description="Helical" evidence="8">
    <location>
        <begin position="342"/>
        <end position="360"/>
    </location>
</feature>
<evidence type="ECO:0000256" key="7">
    <source>
        <dbReference type="SAM" id="MobiDB-lite"/>
    </source>
</evidence>
<comment type="similarity">
    <text evidence="2">Belongs to the SLC35F solute transporter family.</text>
</comment>
<evidence type="ECO:0000256" key="5">
    <source>
        <dbReference type="ARBA" id="ARBA00022989"/>
    </source>
</evidence>
<dbReference type="SUPFAM" id="SSF103481">
    <property type="entry name" value="Multidrug resistance efflux transporter EmrE"/>
    <property type="match status" value="1"/>
</dbReference>
<keyword evidence="4 8" id="KW-0812">Transmembrane</keyword>
<keyword evidence="5 8" id="KW-1133">Transmembrane helix</keyword>
<keyword evidence="3" id="KW-0813">Transport</keyword>
<evidence type="ECO:0000256" key="1">
    <source>
        <dbReference type="ARBA" id="ARBA00004141"/>
    </source>
</evidence>
<feature type="transmembrane region" description="Helical" evidence="8">
    <location>
        <begin position="254"/>
        <end position="272"/>
    </location>
</feature>
<keyword evidence="10" id="KW-1185">Reference proteome</keyword>
<dbReference type="InterPro" id="IPR037185">
    <property type="entry name" value="EmrE-like"/>
</dbReference>
<organism evidence="9 10">
    <name type="scientific">Plectosphaerella plurivora</name>
    <dbReference type="NCBI Taxonomy" id="936078"/>
    <lineage>
        <taxon>Eukaryota</taxon>
        <taxon>Fungi</taxon>
        <taxon>Dikarya</taxon>
        <taxon>Ascomycota</taxon>
        <taxon>Pezizomycotina</taxon>
        <taxon>Sordariomycetes</taxon>
        <taxon>Hypocreomycetidae</taxon>
        <taxon>Glomerellales</taxon>
        <taxon>Plectosphaerellaceae</taxon>
        <taxon>Plectosphaerella</taxon>
    </lineage>
</organism>
<evidence type="ECO:0000313" key="10">
    <source>
        <dbReference type="Proteomes" id="UP000770015"/>
    </source>
</evidence>
<protein>
    <submittedName>
        <fullName evidence="9">Solute carrier family 35 member F1</fullName>
    </submittedName>
</protein>
<feature type="transmembrane region" description="Helical" evidence="8">
    <location>
        <begin position="135"/>
        <end position="157"/>
    </location>
</feature>
<feature type="region of interest" description="Disordered" evidence="7">
    <location>
        <begin position="1"/>
        <end position="37"/>
    </location>
</feature>
<gene>
    <name evidence="9" type="ORF">F5X68DRAFT_210964</name>
</gene>
<evidence type="ECO:0000313" key="9">
    <source>
        <dbReference type="EMBL" id="KAH6683670.1"/>
    </source>
</evidence>
<keyword evidence="6 8" id="KW-0472">Membrane</keyword>